<name>A0A4R4WXY2_9ACTN</name>
<dbReference type="OrthoDB" id="9816117at2"/>
<dbReference type="Proteomes" id="UP000294543">
    <property type="component" value="Unassembled WGS sequence"/>
</dbReference>
<feature type="domain" description="UspA" evidence="2">
    <location>
        <begin position="23"/>
        <end position="160"/>
    </location>
</feature>
<dbReference type="PANTHER" id="PTHR46553:SF3">
    <property type="entry name" value="ADENINE NUCLEOTIDE ALPHA HYDROLASES-LIKE SUPERFAMILY PROTEIN"/>
    <property type="match status" value="1"/>
</dbReference>
<dbReference type="SUPFAM" id="SSF52402">
    <property type="entry name" value="Adenine nucleotide alpha hydrolases-like"/>
    <property type="match status" value="1"/>
</dbReference>
<sequence length="166" mass="17355">SRGVAGHATGPVVIVRGPSVVGYGRVVVGDDGSDDSEAAVTYAIDQARVRYLPLHVVFAWQMPIAPPLAAGYSMIIETVREQDLRRAAERVAPWQEANPDVEIVGEQVAGHPADVLIRAGGTADLVVVGSRGLGGFASAVLGSISHAVLHHVTCPVAVVRPRTQKV</sequence>
<dbReference type="RefSeq" id="WP_132507378.1">
    <property type="nucleotide sequence ID" value="NZ_SMKP01000023.1"/>
</dbReference>
<dbReference type="PANTHER" id="PTHR46553">
    <property type="entry name" value="ADENINE NUCLEOTIDE ALPHA HYDROLASES-LIKE SUPERFAMILY PROTEIN"/>
    <property type="match status" value="1"/>
</dbReference>
<evidence type="ECO:0000313" key="4">
    <source>
        <dbReference type="Proteomes" id="UP000294543"/>
    </source>
</evidence>
<dbReference type="Pfam" id="PF00582">
    <property type="entry name" value="Usp"/>
    <property type="match status" value="1"/>
</dbReference>
<dbReference type="InterPro" id="IPR006016">
    <property type="entry name" value="UspA"/>
</dbReference>
<feature type="non-terminal residue" evidence="3">
    <location>
        <position position="1"/>
    </location>
</feature>
<dbReference type="Gene3D" id="3.40.50.620">
    <property type="entry name" value="HUPs"/>
    <property type="match status" value="1"/>
</dbReference>
<protein>
    <submittedName>
        <fullName evidence="3">Universal stress protein</fullName>
    </submittedName>
</protein>
<comment type="similarity">
    <text evidence="1">Belongs to the universal stress protein A family.</text>
</comment>
<dbReference type="AlphaFoldDB" id="A0A4R4WXY2"/>
<dbReference type="InterPro" id="IPR014729">
    <property type="entry name" value="Rossmann-like_a/b/a_fold"/>
</dbReference>
<organism evidence="3 4">
    <name type="scientific">Nonomuraea diastatica</name>
    <dbReference type="NCBI Taxonomy" id="1848329"/>
    <lineage>
        <taxon>Bacteria</taxon>
        <taxon>Bacillati</taxon>
        <taxon>Actinomycetota</taxon>
        <taxon>Actinomycetes</taxon>
        <taxon>Streptosporangiales</taxon>
        <taxon>Streptosporangiaceae</taxon>
        <taxon>Nonomuraea</taxon>
    </lineage>
</organism>
<keyword evidence="4" id="KW-1185">Reference proteome</keyword>
<proteinExistence type="inferred from homology"/>
<evidence type="ECO:0000313" key="3">
    <source>
        <dbReference type="EMBL" id="TDD22664.1"/>
    </source>
</evidence>
<dbReference type="PRINTS" id="PR01438">
    <property type="entry name" value="UNVRSLSTRESS"/>
</dbReference>
<evidence type="ECO:0000256" key="1">
    <source>
        <dbReference type="ARBA" id="ARBA00008791"/>
    </source>
</evidence>
<gene>
    <name evidence="3" type="ORF">E1294_10730</name>
</gene>
<dbReference type="InterPro" id="IPR006015">
    <property type="entry name" value="Universal_stress_UspA"/>
</dbReference>
<accession>A0A4R4WXY2</accession>
<evidence type="ECO:0000259" key="2">
    <source>
        <dbReference type="Pfam" id="PF00582"/>
    </source>
</evidence>
<dbReference type="EMBL" id="SMKP01000023">
    <property type="protein sequence ID" value="TDD22664.1"/>
    <property type="molecule type" value="Genomic_DNA"/>
</dbReference>
<reference evidence="3 4" key="1">
    <citation type="submission" date="2019-03" db="EMBL/GenBank/DDBJ databases">
        <title>Draft genome sequences of novel Actinobacteria.</title>
        <authorList>
            <person name="Sahin N."/>
            <person name="Ay H."/>
            <person name="Saygin H."/>
        </authorList>
    </citation>
    <scope>NUCLEOTIDE SEQUENCE [LARGE SCALE GENOMIC DNA]</scope>
    <source>
        <strain evidence="3 4">KC712</strain>
    </source>
</reference>
<comment type="caution">
    <text evidence="3">The sequence shown here is derived from an EMBL/GenBank/DDBJ whole genome shotgun (WGS) entry which is preliminary data.</text>
</comment>